<dbReference type="STRING" id="1676925.ENSPKIP00000008335"/>
<dbReference type="PROSITE" id="PS50088">
    <property type="entry name" value="ANK_REPEAT"/>
    <property type="match status" value="3"/>
</dbReference>
<dbReference type="PANTHER" id="PTHR24171">
    <property type="entry name" value="ANKYRIN REPEAT DOMAIN-CONTAINING PROTEIN 39-RELATED"/>
    <property type="match status" value="1"/>
</dbReference>
<dbReference type="GO" id="GO:0085020">
    <property type="term" value="P:protein K6-linked ubiquitination"/>
    <property type="evidence" value="ECO:0007669"/>
    <property type="project" value="TreeGrafter"/>
</dbReference>
<feature type="compositionally biased region" description="Polar residues" evidence="8">
    <location>
        <begin position="279"/>
        <end position="299"/>
    </location>
</feature>
<name>A0A3B3QRU8_9TELE</name>
<feature type="repeat" description="ANK" evidence="6">
    <location>
        <begin position="466"/>
        <end position="498"/>
    </location>
</feature>
<evidence type="ECO:0000256" key="4">
    <source>
        <dbReference type="ARBA" id="ARBA00022833"/>
    </source>
</evidence>
<evidence type="ECO:0000259" key="10">
    <source>
        <dbReference type="PROSITE" id="PS50172"/>
    </source>
</evidence>
<dbReference type="RefSeq" id="XP_023649834.1">
    <property type="nucleotide sequence ID" value="XM_023794066.2"/>
</dbReference>
<dbReference type="InterPro" id="IPR036420">
    <property type="entry name" value="BRCT_dom_sf"/>
</dbReference>
<dbReference type="InterPro" id="IPR036770">
    <property type="entry name" value="Ankyrin_rpt-contain_sf"/>
</dbReference>
<dbReference type="PANTHER" id="PTHR24171:SF8">
    <property type="entry name" value="BRCA1-ASSOCIATED RING DOMAIN PROTEIN 1"/>
    <property type="match status" value="1"/>
</dbReference>
<dbReference type="PROSITE" id="PS50089">
    <property type="entry name" value="ZF_RING_2"/>
    <property type="match status" value="1"/>
</dbReference>
<dbReference type="GO" id="GO:0008270">
    <property type="term" value="F:zinc ion binding"/>
    <property type="evidence" value="ECO:0007669"/>
    <property type="project" value="UniProtKB-KW"/>
</dbReference>
<dbReference type="InterPro" id="IPR002110">
    <property type="entry name" value="Ankyrin_rpt"/>
</dbReference>
<dbReference type="Pfam" id="PF16589">
    <property type="entry name" value="BRCT_2"/>
    <property type="match status" value="1"/>
</dbReference>
<dbReference type="Pfam" id="PF14835">
    <property type="entry name" value="zf-RING_6"/>
    <property type="match status" value="1"/>
</dbReference>
<sequence>MESGAGSGPWGRTRLAVARFRQLLLCAKCSQLMKEPVYLGTCEHMFCRMCAGPCAGAGCLVCQSPAWVKDLQINRQLSNITQLFCQLEALLSPAEVIASPSEESSLHPRQSATVKAAKNFKIWFSPRSRKIRCRVDKRVKMVPQDPRKGKMPEKLSGSSTRSKDHSVFSFSSSSQDSSYSCGANSDGLKKKAGKKHVRRPPVMCQQHVLRKQTKKIAQKEKLDALNHQWGIDPARASDSREGNGVQVGRSSRKVSFQSPVEVCDSPAGPPPDVLHEDSGSLTPTRSPSQRATRGTNQWPRRQLMGAESSPGSQTADREHSDPSCHMPKRGRPRTGERAQGTPKKPRLSPGPGAQFGEKGPAHVTPVASPATKASYRKLGEQQPESSTSPRTPPFLKRNHKGETPLHLAAIKGDVKAVEELLDHGADPNLKDHAGWTPLHEACNLGHLGVVAVLLQQGALMNAPGYHNDSPLHDAVQNGHVDVVRLLLENGASKSVLNMFGLRPVDCARTEEMRAILQNDRKDPAPPCSPLSSPGGTRKVRGLPQREGTIRLLGSRMTKPQQNQLTQLARLLGGQHVDSFSSTVSHVIVPDSTMPTTMSCFHGVLNGCWMLSFKWVTACLQAKGWMEESEYELGGGPLRSRMNRANLLPPLFDGCFFFFLGSFQNPAKEELLQLVKEGGGRVLTRKPKPDSDVTQTLSAAAYHAPSGSDQALCTQYVLHDPQGAYRPPQLRLGKVWSAPSSWLLDCISAFQLLPVPEPKS</sequence>
<dbReference type="Gene3D" id="3.30.40.10">
    <property type="entry name" value="Zinc/RING finger domain, C3HC4 (zinc finger)"/>
    <property type="match status" value="1"/>
</dbReference>
<dbReference type="InterPro" id="IPR013083">
    <property type="entry name" value="Znf_RING/FYVE/PHD"/>
</dbReference>
<evidence type="ECO:0000256" key="7">
    <source>
        <dbReference type="PROSITE-ProRule" id="PRU00175"/>
    </source>
</evidence>
<dbReference type="GO" id="GO:0070531">
    <property type="term" value="C:BRCA1-A complex"/>
    <property type="evidence" value="ECO:0007669"/>
    <property type="project" value="TreeGrafter"/>
</dbReference>
<dbReference type="SMART" id="SM00292">
    <property type="entry name" value="BRCT"/>
    <property type="match status" value="2"/>
</dbReference>
<dbReference type="OrthoDB" id="2384350at2759"/>
<evidence type="ECO:0000259" key="9">
    <source>
        <dbReference type="PROSITE" id="PS50089"/>
    </source>
</evidence>
<feature type="domain" description="BRCT" evidence="10">
    <location>
        <begin position="548"/>
        <end position="632"/>
    </location>
</feature>
<feature type="domain" description="RING-type" evidence="9">
    <location>
        <begin position="26"/>
        <end position="63"/>
    </location>
</feature>
<reference evidence="11" key="2">
    <citation type="submission" date="2025-09" db="UniProtKB">
        <authorList>
            <consortium name="Ensembl"/>
        </authorList>
    </citation>
    <scope>IDENTIFICATION</scope>
</reference>
<evidence type="ECO:0000256" key="1">
    <source>
        <dbReference type="ARBA" id="ARBA00022723"/>
    </source>
</evidence>
<protein>
    <recommendedName>
        <fullName evidence="13">BRCA1 associated RING domain 1</fullName>
    </recommendedName>
</protein>
<dbReference type="CDD" id="cd17734">
    <property type="entry name" value="BRCT_Bard1_rpt1"/>
    <property type="match status" value="1"/>
</dbReference>
<organism evidence="11 12">
    <name type="scientific">Paramormyrops kingsleyae</name>
    <dbReference type="NCBI Taxonomy" id="1676925"/>
    <lineage>
        <taxon>Eukaryota</taxon>
        <taxon>Metazoa</taxon>
        <taxon>Chordata</taxon>
        <taxon>Craniata</taxon>
        <taxon>Vertebrata</taxon>
        <taxon>Euteleostomi</taxon>
        <taxon>Actinopterygii</taxon>
        <taxon>Neopterygii</taxon>
        <taxon>Teleostei</taxon>
        <taxon>Osteoglossocephala</taxon>
        <taxon>Osteoglossomorpha</taxon>
        <taxon>Osteoglossiformes</taxon>
        <taxon>Mormyridae</taxon>
        <taxon>Paramormyrops</taxon>
    </lineage>
</organism>
<feature type="compositionally biased region" description="Basic residues" evidence="8">
    <location>
        <begin position="190"/>
        <end position="199"/>
    </location>
</feature>
<feature type="compositionally biased region" description="Low complexity" evidence="8">
    <location>
        <begin position="167"/>
        <end position="180"/>
    </location>
</feature>
<dbReference type="InterPro" id="IPR001841">
    <property type="entry name" value="Znf_RING"/>
</dbReference>
<feature type="region of interest" description="Disordered" evidence="8">
    <location>
        <begin position="233"/>
        <end position="401"/>
    </location>
</feature>
<keyword evidence="12" id="KW-1185">Reference proteome</keyword>
<evidence type="ECO:0000256" key="5">
    <source>
        <dbReference type="ARBA" id="ARBA00023043"/>
    </source>
</evidence>
<evidence type="ECO:0008006" key="13">
    <source>
        <dbReference type="Google" id="ProtNLM"/>
    </source>
</evidence>
<dbReference type="SMART" id="SM00248">
    <property type="entry name" value="ANK"/>
    <property type="match status" value="3"/>
</dbReference>
<keyword evidence="1" id="KW-0479">Metal-binding</keyword>
<dbReference type="Gene3D" id="3.40.50.10190">
    <property type="entry name" value="BRCT domain"/>
    <property type="match status" value="2"/>
</dbReference>
<evidence type="ECO:0000256" key="8">
    <source>
        <dbReference type="SAM" id="MobiDB-lite"/>
    </source>
</evidence>
<dbReference type="CTD" id="580"/>
<dbReference type="GO" id="GO:0004842">
    <property type="term" value="F:ubiquitin-protein transferase activity"/>
    <property type="evidence" value="ECO:0007669"/>
    <property type="project" value="TreeGrafter"/>
</dbReference>
<feature type="domain" description="BRCT" evidence="10">
    <location>
        <begin position="646"/>
        <end position="753"/>
    </location>
</feature>
<dbReference type="PROSITE" id="PS00518">
    <property type="entry name" value="ZF_RING_1"/>
    <property type="match status" value="1"/>
</dbReference>
<dbReference type="Pfam" id="PF00533">
    <property type="entry name" value="BRCT"/>
    <property type="match status" value="1"/>
</dbReference>
<keyword evidence="3 7" id="KW-0863">Zinc-finger</keyword>
<evidence type="ECO:0000256" key="6">
    <source>
        <dbReference type="PROSITE-ProRule" id="PRU00023"/>
    </source>
</evidence>
<evidence type="ECO:0000313" key="12">
    <source>
        <dbReference type="Proteomes" id="UP000261540"/>
    </source>
</evidence>
<dbReference type="CDD" id="cd17720">
    <property type="entry name" value="BRCT_Bard1_rpt2"/>
    <property type="match status" value="1"/>
</dbReference>
<evidence type="ECO:0000256" key="2">
    <source>
        <dbReference type="ARBA" id="ARBA00022737"/>
    </source>
</evidence>
<dbReference type="InterPro" id="IPR039503">
    <property type="entry name" value="BARD1_Znf-RING"/>
</dbReference>
<feature type="region of interest" description="Disordered" evidence="8">
    <location>
        <begin position="519"/>
        <end position="541"/>
    </location>
</feature>
<dbReference type="GO" id="GO:0031436">
    <property type="term" value="C:BRCA1-BARD1 complex"/>
    <property type="evidence" value="ECO:0007669"/>
    <property type="project" value="TreeGrafter"/>
</dbReference>
<keyword evidence="4" id="KW-0862">Zinc</keyword>
<feature type="repeat" description="ANK" evidence="6">
    <location>
        <begin position="433"/>
        <end position="465"/>
    </location>
</feature>
<dbReference type="Pfam" id="PF12796">
    <property type="entry name" value="Ank_2"/>
    <property type="match status" value="1"/>
</dbReference>
<dbReference type="PROSITE" id="PS50172">
    <property type="entry name" value="BRCT"/>
    <property type="match status" value="2"/>
</dbReference>
<dbReference type="SUPFAM" id="SSF57850">
    <property type="entry name" value="RING/U-box"/>
    <property type="match status" value="1"/>
</dbReference>
<evidence type="ECO:0000313" key="11">
    <source>
        <dbReference type="Ensembl" id="ENSPKIP00000008335.1"/>
    </source>
</evidence>
<dbReference type="Ensembl" id="ENSPKIT00000032413.1">
    <property type="protein sequence ID" value="ENSPKIP00000008335.1"/>
    <property type="gene ID" value="ENSPKIG00000023872.1"/>
</dbReference>
<dbReference type="GeneID" id="111834592"/>
<dbReference type="GeneTree" id="ENSGT00940000156532"/>
<dbReference type="PRINTS" id="PR01415">
    <property type="entry name" value="ANKYRIN"/>
</dbReference>
<dbReference type="SUPFAM" id="SSF48403">
    <property type="entry name" value="Ankyrin repeat"/>
    <property type="match status" value="1"/>
</dbReference>
<evidence type="ECO:0000256" key="3">
    <source>
        <dbReference type="ARBA" id="ARBA00022771"/>
    </source>
</evidence>
<dbReference type="InterPro" id="IPR001357">
    <property type="entry name" value="BRCT_dom"/>
</dbReference>
<dbReference type="InterPro" id="IPR017907">
    <property type="entry name" value="Znf_RING_CS"/>
</dbReference>
<reference evidence="11" key="1">
    <citation type="submission" date="2025-08" db="UniProtKB">
        <authorList>
            <consortium name="Ensembl"/>
        </authorList>
    </citation>
    <scope>IDENTIFICATION</scope>
</reference>
<keyword evidence="2" id="KW-0677">Repeat</keyword>
<dbReference type="PROSITE" id="PS50297">
    <property type="entry name" value="ANK_REP_REGION"/>
    <property type="match status" value="3"/>
</dbReference>
<feature type="compositionally biased region" description="Basic and acidic residues" evidence="8">
    <location>
        <begin position="138"/>
        <end position="153"/>
    </location>
</feature>
<dbReference type="KEGG" id="pki:111834592"/>
<feature type="region of interest" description="Disordered" evidence="8">
    <location>
        <begin position="138"/>
        <end position="217"/>
    </location>
</feature>
<proteinExistence type="predicted"/>
<accession>A0A3B3QRU8</accession>
<dbReference type="AlphaFoldDB" id="A0A3B3QRU8"/>
<dbReference type="Proteomes" id="UP000261540">
    <property type="component" value="Unplaced"/>
</dbReference>
<dbReference type="SUPFAM" id="SSF52113">
    <property type="entry name" value="BRCT domain"/>
    <property type="match status" value="2"/>
</dbReference>
<dbReference type="Gene3D" id="1.25.40.20">
    <property type="entry name" value="Ankyrin repeat-containing domain"/>
    <property type="match status" value="1"/>
</dbReference>
<keyword evidence="5 6" id="KW-0040">ANK repeat</keyword>
<feature type="repeat" description="ANK" evidence="6">
    <location>
        <begin position="400"/>
        <end position="432"/>
    </location>
</feature>